<dbReference type="PROSITE" id="PS50888">
    <property type="entry name" value="BHLH"/>
    <property type="match status" value="1"/>
</dbReference>
<dbReference type="Proteomes" id="UP000004994">
    <property type="component" value="Chromosome 1"/>
</dbReference>
<dbReference type="GO" id="GO:0009960">
    <property type="term" value="P:endosperm development"/>
    <property type="evidence" value="ECO:0007669"/>
    <property type="project" value="InterPro"/>
</dbReference>
<dbReference type="InterPro" id="IPR011598">
    <property type="entry name" value="bHLH_dom"/>
</dbReference>
<dbReference type="KEGG" id="sly:101250045"/>
<gene>
    <name evidence="7" type="primary">LOC101250045</name>
</gene>
<name>A0A3Q7EXJ9_SOLLC</name>
<reference evidence="7" key="2">
    <citation type="submission" date="2019-01" db="UniProtKB">
        <authorList>
            <consortium name="EnsemblPlants"/>
        </authorList>
    </citation>
    <scope>IDENTIFICATION</scope>
    <source>
        <strain evidence="7">cv. Heinz 1706</strain>
    </source>
</reference>
<dbReference type="PANTHER" id="PTHR46772:SF13">
    <property type="entry name" value="BHLH DOMAIN-CONTAINING PROTEIN"/>
    <property type="match status" value="1"/>
</dbReference>
<dbReference type="SUPFAM" id="SSF47459">
    <property type="entry name" value="HLH, helix-loop-helix DNA-binding domain"/>
    <property type="match status" value="1"/>
</dbReference>
<dbReference type="InterPro" id="IPR044278">
    <property type="entry name" value="BHLH95-like"/>
</dbReference>
<dbReference type="OMA" id="FEVNIYA"/>
<proteinExistence type="predicted"/>
<evidence type="ECO:0000313" key="7">
    <source>
        <dbReference type="EnsemblPlants" id="Solyc01g057300.2.1"/>
    </source>
</evidence>
<feature type="domain" description="BHLH" evidence="6">
    <location>
        <begin position="97"/>
        <end position="147"/>
    </location>
</feature>
<dbReference type="InParanoid" id="A0A3Q7EXJ9"/>
<keyword evidence="4" id="KW-0539">Nucleus</keyword>
<keyword evidence="3" id="KW-0804">Transcription</keyword>
<dbReference type="InterPro" id="IPR054502">
    <property type="entry name" value="bHLH-TF_ACT-like_plant"/>
</dbReference>
<evidence type="ECO:0000256" key="5">
    <source>
        <dbReference type="SAM" id="MobiDB-lite"/>
    </source>
</evidence>
<evidence type="ECO:0000259" key="6">
    <source>
        <dbReference type="PROSITE" id="PS50888"/>
    </source>
</evidence>
<keyword evidence="8" id="KW-1185">Reference proteome</keyword>
<dbReference type="InterPro" id="IPR036638">
    <property type="entry name" value="HLH_DNA-bd_sf"/>
</dbReference>
<keyword evidence="2" id="KW-0805">Transcription regulation</keyword>
<evidence type="ECO:0000256" key="4">
    <source>
        <dbReference type="ARBA" id="ARBA00023242"/>
    </source>
</evidence>
<dbReference type="EnsemblPlants" id="Solyc01g057300.2.1">
    <property type="protein sequence ID" value="Solyc01g057300.2.1"/>
    <property type="gene ID" value="Solyc01g057300.2"/>
</dbReference>
<dbReference type="PaxDb" id="4081-Solyc01g057300.1.1"/>
<dbReference type="STRING" id="4081.A0A3Q7EXJ9"/>
<organism evidence="7">
    <name type="scientific">Solanum lycopersicum</name>
    <name type="common">Tomato</name>
    <name type="synonym">Lycopersicon esculentum</name>
    <dbReference type="NCBI Taxonomy" id="4081"/>
    <lineage>
        <taxon>Eukaryota</taxon>
        <taxon>Viridiplantae</taxon>
        <taxon>Streptophyta</taxon>
        <taxon>Embryophyta</taxon>
        <taxon>Tracheophyta</taxon>
        <taxon>Spermatophyta</taxon>
        <taxon>Magnoliopsida</taxon>
        <taxon>eudicotyledons</taxon>
        <taxon>Gunneridae</taxon>
        <taxon>Pentapetalae</taxon>
        <taxon>asterids</taxon>
        <taxon>lamiids</taxon>
        <taxon>Solanales</taxon>
        <taxon>Solanaceae</taxon>
        <taxon>Solanoideae</taxon>
        <taxon>Solaneae</taxon>
        <taxon>Solanum</taxon>
        <taxon>Solanum subgen. Lycopersicon</taxon>
    </lineage>
</organism>
<dbReference type="AlphaFoldDB" id="A0A3Q7EXJ9"/>
<evidence type="ECO:0000256" key="3">
    <source>
        <dbReference type="ARBA" id="ARBA00023163"/>
    </source>
</evidence>
<dbReference type="SMR" id="A0A3Q7EXJ9"/>
<dbReference type="Pfam" id="PF00010">
    <property type="entry name" value="HLH"/>
    <property type="match status" value="1"/>
</dbReference>
<comment type="subcellular location">
    <subcellularLocation>
        <location evidence="1">Nucleus</location>
    </subcellularLocation>
</comment>
<protein>
    <recommendedName>
        <fullName evidence="6">BHLH domain-containing protein</fullName>
    </recommendedName>
</protein>
<dbReference type="GO" id="GO:0005634">
    <property type="term" value="C:nucleus"/>
    <property type="evidence" value="ECO:0007669"/>
    <property type="project" value="UniProtKB-SubCell"/>
</dbReference>
<evidence type="ECO:0000256" key="1">
    <source>
        <dbReference type="ARBA" id="ARBA00004123"/>
    </source>
</evidence>
<dbReference type="GeneID" id="101250045"/>
<dbReference type="Pfam" id="PF22754">
    <property type="entry name" value="bHLH-TF_ACT-like_plant"/>
    <property type="match status" value="1"/>
</dbReference>
<dbReference type="FunCoup" id="A0A3Q7EXJ9">
    <property type="interactions" value="96"/>
</dbReference>
<dbReference type="GO" id="GO:0003700">
    <property type="term" value="F:DNA-binding transcription factor activity"/>
    <property type="evidence" value="ECO:0007669"/>
    <property type="project" value="InterPro"/>
</dbReference>
<dbReference type="CDD" id="cd11393">
    <property type="entry name" value="bHLH_AtbHLH_like"/>
    <property type="match status" value="1"/>
</dbReference>
<reference evidence="7" key="1">
    <citation type="journal article" date="2012" name="Nature">
        <title>The tomato genome sequence provides insights into fleshy fruit evolution.</title>
        <authorList>
            <consortium name="Tomato Genome Consortium"/>
        </authorList>
    </citation>
    <scope>NUCLEOTIDE SEQUENCE [LARGE SCALE GENOMIC DNA]</scope>
    <source>
        <strain evidence="7">cv. Heinz 1706</strain>
    </source>
</reference>
<dbReference type="SMART" id="SM00353">
    <property type="entry name" value="HLH"/>
    <property type="match status" value="1"/>
</dbReference>
<accession>A0A3Q7EXJ9</accession>
<dbReference type="PANTHER" id="PTHR46772">
    <property type="entry name" value="BHLH DOMAIN-CONTAINING PROTEIN"/>
    <property type="match status" value="1"/>
</dbReference>
<dbReference type="OrthoDB" id="690068at2759"/>
<evidence type="ECO:0000313" key="8">
    <source>
        <dbReference type="Proteomes" id="UP000004994"/>
    </source>
</evidence>
<dbReference type="Gramene" id="Solyc01g057300.2.1">
    <property type="protein sequence ID" value="Solyc01g057300.2.1"/>
    <property type="gene ID" value="Solyc01g057300.2"/>
</dbReference>
<evidence type="ECO:0000256" key="2">
    <source>
        <dbReference type="ARBA" id="ARBA00023015"/>
    </source>
</evidence>
<sequence length="307" mass="34544">MKKKKMNEGGGNDHDADVWSYLDLNDYQVGSGEKFEGDKVLDLTRSDACQPLTIVNEMFEVNIYAAKNRSPPNREKNGKGIAEPKSGVDRGGGKRESKHKIHKWTERERRKKMLTLFDTLHDLVPNLPTKADQSTIVGEAVNHILELQNIFTKLKSQKLERLEEYNIRLMSSQKVDNSWEKYVGDQVSTNNSTVITPTTHGPSPLIPTGFMTWSSPNVILNVCGEDAHISVCFPKNPKLFAIICYVLEKHKIDILSAQVSSDQFRSMFMIQAHAKGGSELALFSEVFTVEDMFKQAAIEIRALTTSK</sequence>
<dbReference type="GO" id="GO:0046983">
    <property type="term" value="F:protein dimerization activity"/>
    <property type="evidence" value="ECO:0007669"/>
    <property type="project" value="InterPro"/>
</dbReference>
<dbReference type="InterPro" id="IPR045239">
    <property type="entry name" value="bHLH95_bHLH"/>
</dbReference>
<feature type="compositionally biased region" description="Basic and acidic residues" evidence="5">
    <location>
        <begin position="86"/>
        <end position="95"/>
    </location>
</feature>
<dbReference type="Gene3D" id="4.10.280.10">
    <property type="entry name" value="Helix-loop-helix DNA-binding domain"/>
    <property type="match status" value="1"/>
</dbReference>
<feature type="region of interest" description="Disordered" evidence="5">
    <location>
        <begin position="68"/>
        <end position="102"/>
    </location>
</feature>